<keyword evidence="6 8" id="KW-0687">Ribonucleoprotein</keyword>
<dbReference type="InterPro" id="IPR015946">
    <property type="entry name" value="KH_dom-like_a/b"/>
</dbReference>
<dbReference type="InterPro" id="IPR005704">
    <property type="entry name" value="Ribosomal_uS3_bac-typ"/>
</dbReference>
<dbReference type="InterPro" id="IPR036419">
    <property type="entry name" value="Ribosomal_S3_C_sf"/>
</dbReference>
<evidence type="ECO:0000259" key="11">
    <source>
        <dbReference type="PROSITE" id="PS50823"/>
    </source>
</evidence>
<accession>A0A1Y9TMB0</accession>
<dbReference type="InterPro" id="IPR057258">
    <property type="entry name" value="Ribosomal_uS3"/>
</dbReference>
<dbReference type="SUPFAM" id="SSF54814">
    <property type="entry name" value="Prokaryotic type KH domain (KH-domain type II)"/>
    <property type="match status" value="1"/>
</dbReference>
<keyword evidence="10 12" id="KW-0934">Plastid</keyword>
<evidence type="ECO:0000256" key="1">
    <source>
        <dbReference type="ARBA" id="ARBA00010761"/>
    </source>
</evidence>
<comment type="subunit">
    <text evidence="2 8 10">Part of the 30S ribosomal subunit.</text>
</comment>
<dbReference type="InterPro" id="IPR004044">
    <property type="entry name" value="KH_dom_type_2"/>
</dbReference>
<dbReference type="InterPro" id="IPR004087">
    <property type="entry name" value="KH_dom"/>
</dbReference>
<evidence type="ECO:0000256" key="7">
    <source>
        <dbReference type="ARBA" id="ARBA00035154"/>
    </source>
</evidence>
<dbReference type="InterPro" id="IPR009019">
    <property type="entry name" value="KH_sf_prok-type"/>
</dbReference>
<evidence type="ECO:0000256" key="5">
    <source>
        <dbReference type="ARBA" id="ARBA00022980"/>
    </source>
</evidence>
<proteinExistence type="inferred from homology"/>
<dbReference type="AlphaFoldDB" id="A0A1Y9TMB0"/>
<dbReference type="GO" id="GO:0009507">
    <property type="term" value="C:chloroplast"/>
    <property type="evidence" value="ECO:0007669"/>
    <property type="project" value="UniProtKB-SubCell"/>
</dbReference>
<evidence type="ECO:0000256" key="4">
    <source>
        <dbReference type="ARBA" id="ARBA00022884"/>
    </source>
</evidence>
<protein>
    <recommendedName>
        <fullName evidence="7 8">Small ribosomal subunit protein uS3c</fullName>
    </recommendedName>
</protein>
<feature type="domain" description="KH type-2" evidence="11">
    <location>
        <begin position="39"/>
        <end position="109"/>
    </location>
</feature>
<evidence type="ECO:0000256" key="9">
    <source>
        <dbReference type="RuleBase" id="RU003624"/>
    </source>
</evidence>
<reference evidence="12" key="1">
    <citation type="submission" date="2017-03" db="EMBL/GenBank/DDBJ databases">
        <title>The new red algal subphylum Proteorhodophytina comprises the largest and most divergent plastid genomes known.</title>
        <authorList>
            <person name="Munoz-Gomez S.A."/>
            <person name="Mejia-Franco F.G."/>
            <person name="Durnin K."/>
            <person name="Morgan C."/>
            <person name="Grisdale C.J."/>
            <person name="Archibald J.M."/>
            <person name="Slamovits C.H."/>
        </authorList>
    </citation>
    <scope>NUCLEOTIDE SEQUENCE</scope>
    <source>
        <strain evidence="12">NIES-2742</strain>
    </source>
</reference>
<keyword evidence="5 8" id="KW-0689">Ribosomal protein</keyword>
<evidence type="ECO:0000256" key="8">
    <source>
        <dbReference type="HAMAP-Rule" id="MF_01309"/>
    </source>
</evidence>
<dbReference type="SUPFAM" id="SSF54821">
    <property type="entry name" value="Ribosomal protein S3 C-terminal domain"/>
    <property type="match status" value="1"/>
</dbReference>
<dbReference type="GO" id="GO:0003735">
    <property type="term" value="F:structural constituent of ribosome"/>
    <property type="evidence" value="ECO:0007669"/>
    <property type="project" value="InterPro"/>
</dbReference>
<dbReference type="EMBL" id="KY709209">
    <property type="protein sequence ID" value="ARO90778.1"/>
    <property type="molecule type" value="Genomic_DNA"/>
</dbReference>
<dbReference type="Gene3D" id="3.30.300.20">
    <property type="match status" value="1"/>
</dbReference>
<keyword evidence="4 8" id="KW-0694">RNA-binding</keyword>
<evidence type="ECO:0000256" key="10">
    <source>
        <dbReference type="RuleBase" id="RU003626"/>
    </source>
</evidence>
<dbReference type="InterPro" id="IPR001351">
    <property type="entry name" value="Ribosomal_uS3_C"/>
</dbReference>
<keyword evidence="10 12" id="KW-0150">Chloroplast</keyword>
<dbReference type="PROSITE" id="PS00548">
    <property type="entry name" value="RIBOSOMAL_S3"/>
    <property type="match status" value="1"/>
</dbReference>
<gene>
    <name evidence="8 12" type="primary">rps3</name>
</gene>
<dbReference type="PANTHER" id="PTHR11760">
    <property type="entry name" value="30S/40S RIBOSOMAL PROTEIN S3"/>
    <property type="match status" value="1"/>
</dbReference>
<dbReference type="HAMAP" id="MF_01309_B">
    <property type="entry name" value="Ribosomal_uS3_B"/>
    <property type="match status" value="1"/>
</dbReference>
<evidence type="ECO:0000313" key="12">
    <source>
        <dbReference type="EMBL" id="ARO90778.1"/>
    </source>
</evidence>
<dbReference type="InterPro" id="IPR018280">
    <property type="entry name" value="Ribosomal_uS3_CS"/>
</dbReference>
<dbReference type="FunFam" id="3.30.300.20:FF:000001">
    <property type="entry name" value="30S ribosomal protein S3"/>
    <property type="match status" value="1"/>
</dbReference>
<sequence>MGQKIHPLGFRLGTTQNHLSLWFSSSKLYPQLLQEDYEIRQYLGNQLANAAISQISIYRKFNQIEIVIYSARPGIIVGQGAERISSLRQELEHLLGKNKSIRFNVVEIKKPDKDAALIATFITKKLEKRVVFRKAVRQALMRSQQSKIKGIKIQVSGRLNGAEIARTEWVREGRVPLQTLRANIDYSYKTAHTTYGILGVKVWIFKGEVLPN</sequence>
<dbReference type="PANTHER" id="PTHR11760:SF19">
    <property type="entry name" value="SMALL RIBOSOMAL SUBUNIT PROTEIN US3C"/>
    <property type="match status" value="1"/>
</dbReference>
<organism evidence="12">
    <name type="scientific">Bulboplastis apyrenoidosa</name>
    <dbReference type="NCBI Taxonomy" id="1070855"/>
    <lineage>
        <taxon>Eukaryota</taxon>
        <taxon>Rhodophyta</taxon>
        <taxon>Rhodellophyceae</taxon>
        <taxon>Dixoniellales</taxon>
        <taxon>Dixoniellaceae</taxon>
        <taxon>Bulboplastis</taxon>
    </lineage>
</organism>
<dbReference type="GO" id="GO:0006412">
    <property type="term" value="P:translation"/>
    <property type="evidence" value="ECO:0007669"/>
    <property type="project" value="UniProtKB-UniRule"/>
</dbReference>
<dbReference type="SMART" id="SM00322">
    <property type="entry name" value="KH"/>
    <property type="match status" value="1"/>
</dbReference>
<comment type="similarity">
    <text evidence="1 8 9">Belongs to the universal ribosomal protein uS3 family.</text>
</comment>
<evidence type="ECO:0000256" key="3">
    <source>
        <dbReference type="ARBA" id="ARBA00022730"/>
    </source>
</evidence>
<dbReference type="GO" id="GO:0022627">
    <property type="term" value="C:cytosolic small ribosomal subunit"/>
    <property type="evidence" value="ECO:0007669"/>
    <property type="project" value="TreeGrafter"/>
</dbReference>
<keyword evidence="3 8" id="KW-0699">rRNA-binding</keyword>
<dbReference type="RefSeq" id="YP_009370289.1">
    <property type="nucleotide sequence ID" value="NC_034787.1"/>
</dbReference>
<dbReference type="Pfam" id="PF00189">
    <property type="entry name" value="Ribosomal_S3_C"/>
    <property type="match status" value="1"/>
</dbReference>
<evidence type="ECO:0000256" key="6">
    <source>
        <dbReference type="ARBA" id="ARBA00023274"/>
    </source>
</evidence>
<dbReference type="GeneID" id="32887476"/>
<name>A0A1Y9TMB0_9RHOD</name>
<dbReference type="Pfam" id="PF07650">
    <property type="entry name" value="KH_2"/>
    <property type="match status" value="1"/>
</dbReference>
<comment type="subcellular location">
    <subcellularLocation>
        <location evidence="8 10">Plastid</location>
        <location evidence="8 10">Chloroplast</location>
    </subcellularLocation>
</comment>
<dbReference type="GO" id="GO:0019843">
    <property type="term" value="F:rRNA binding"/>
    <property type="evidence" value="ECO:0007669"/>
    <property type="project" value="UniProtKB-UniRule"/>
</dbReference>
<dbReference type="Gene3D" id="3.30.1140.32">
    <property type="entry name" value="Ribosomal protein S3, C-terminal domain"/>
    <property type="match status" value="1"/>
</dbReference>
<evidence type="ECO:0000256" key="2">
    <source>
        <dbReference type="ARBA" id="ARBA00011458"/>
    </source>
</evidence>
<geneLocation type="chloroplast" evidence="12"/>
<dbReference type="CDD" id="cd02412">
    <property type="entry name" value="KH-II_30S_S3"/>
    <property type="match status" value="1"/>
</dbReference>
<dbReference type="PROSITE" id="PS50823">
    <property type="entry name" value="KH_TYPE_2"/>
    <property type="match status" value="1"/>
</dbReference>
<dbReference type="NCBIfam" id="TIGR01009">
    <property type="entry name" value="rpsC_bact"/>
    <property type="match status" value="1"/>
</dbReference>